<keyword evidence="3" id="KW-1185">Reference proteome</keyword>
<feature type="non-terminal residue" evidence="2">
    <location>
        <position position="1"/>
    </location>
</feature>
<sequence length="84" mass="10151">DLITFKKQQLTKMLKKPKLLLLHKLPMRKRKKQSVLPTMSKNNRLLQPKPKHKLTKLKPLLTKLMPFKKRFLKKKQPKQKCRLN</sequence>
<comment type="caution">
    <text evidence="2">The sequence shown here is derived from an EMBL/GenBank/DDBJ whole genome shotgun (WGS) entry which is preliminary data.</text>
</comment>
<evidence type="ECO:0000313" key="3">
    <source>
        <dbReference type="Proteomes" id="UP000006316"/>
    </source>
</evidence>
<evidence type="ECO:0000256" key="1">
    <source>
        <dbReference type="SAM" id="MobiDB-lite"/>
    </source>
</evidence>
<evidence type="ECO:0000313" key="2">
    <source>
        <dbReference type="EMBL" id="EKN71248.1"/>
    </source>
</evidence>
<accession>K6DSM6</accession>
<organism evidence="2 3">
    <name type="scientific">Neobacillus bataviensis LMG 21833</name>
    <dbReference type="NCBI Taxonomy" id="1117379"/>
    <lineage>
        <taxon>Bacteria</taxon>
        <taxon>Bacillati</taxon>
        <taxon>Bacillota</taxon>
        <taxon>Bacilli</taxon>
        <taxon>Bacillales</taxon>
        <taxon>Bacillaceae</taxon>
        <taxon>Neobacillus</taxon>
    </lineage>
</organism>
<gene>
    <name evidence="2" type="ORF">BABA_02502</name>
</gene>
<protein>
    <submittedName>
        <fullName evidence="2">Uncharacterized protein</fullName>
    </submittedName>
</protein>
<feature type="compositionally biased region" description="Polar residues" evidence="1">
    <location>
        <begin position="35"/>
        <end position="44"/>
    </location>
</feature>
<dbReference type="AlphaFoldDB" id="K6DSM6"/>
<name>K6DSM6_9BACI</name>
<feature type="region of interest" description="Disordered" evidence="1">
    <location>
        <begin position="30"/>
        <end position="49"/>
    </location>
</feature>
<proteinExistence type="predicted"/>
<dbReference type="Proteomes" id="UP000006316">
    <property type="component" value="Unassembled WGS sequence"/>
</dbReference>
<dbReference type="RefSeq" id="WP_007083541.1">
    <property type="nucleotide sequence ID" value="NZ_AJLS01000024.1"/>
</dbReference>
<dbReference type="EMBL" id="AJLS01000024">
    <property type="protein sequence ID" value="EKN71248.1"/>
    <property type="molecule type" value="Genomic_DNA"/>
</dbReference>
<reference evidence="2 3" key="1">
    <citation type="journal article" date="2012" name="Front. Microbiol.">
        <title>Redundancy and modularity in membrane-associated dissimilatory nitrate reduction in Bacillus.</title>
        <authorList>
            <person name="Heylen K."/>
            <person name="Keltjens J."/>
        </authorList>
    </citation>
    <scope>NUCLEOTIDE SEQUENCE [LARGE SCALE GENOMIC DNA]</scope>
    <source>
        <strain evidence="3">LMG 21833T</strain>
    </source>
</reference>